<keyword evidence="4" id="KW-0812">Transmembrane</keyword>
<feature type="transmembrane region" description="Helical" evidence="4">
    <location>
        <begin position="72"/>
        <end position="94"/>
    </location>
</feature>
<dbReference type="PANTHER" id="PTHR43280:SF30">
    <property type="entry name" value="MMSAB OPERON REGULATORY PROTEIN"/>
    <property type="match status" value="1"/>
</dbReference>
<keyword evidence="7" id="KW-1185">Reference proteome</keyword>
<keyword evidence="2" id="KW-0238">DNA-binding</keyword>
<sequence length="481" mass="54634">MRWEIAWSDFFRVMVPLFSAQLFLMVLAYFTLVRRQMKREYPFYVAFILSFVLYLCGPILRSLPLNIPAYLWLYVRSFFLFGVGFPALLVALSIQSGLKISRKKGIAPFVVGGLWVLGFLILCDQFYAELGVLKQAGLIFDVTKTMLRFFQIGGVVMLLIIPCIGLLIRRTAHKKPRPFIYGALYFGLFMAYGIAAENFQVFYAGSSFCALAWAWAVFCDIRELNRKQEQHHEHQKTLAAAQYASGSAVGEISVSEIYPVQFDESYPFADREILLELIRTDRIDLIKPATEKLLAELHHFCGGTLALYKARVRELLFLLVDAAVFADGNPTELIPRLEEKGRRIDRCADRIEISELICAEAVALAKIIADSRDEPSDMLVLRAQSFMNENYQQDCGIDEIAAKLNVSRSGLTKAFRKSTGQTVNQYLTEIRMEKAKRMLLSKSVTETAFAVGFNNSNYFSTVFKKQTGQTPKQFHNSFKAE</sequence>
<feature type="transmembrane region" description="Helical" evidence="4">
    <location>
        <begin position="148"/>
        <end position="167"/>
    </location>
</feature>
<feature type="transmembrane region" description="Helical" evidence="4">
    <location>
        <begin position="179"/>
        <end position="195"/>
    </location>
</feature>
<dbReference type="GO" id="GO:0043565">
    <property type="term" value="F:sequence-specific DNA binding"/>
    <property type="evidence" value="ECO:0007669"/>
    <property type="project" value="InterPro"/>
</dbReference>
<dbReference type="InterPro" id="IPR020449">
    <property type="entry name" value="Tscrpt_reg_AraC-type_HTH"/>
</dbReference>
<evidence type="ECO:0000313" key="6">
    <source>
        <dbReference type="EMBL" id="VGO20397.1"/>
    </source>
</evidence>
<feature type="transmembrane region" description="Helical" evidence="4">
    <location>
        <begin position="13"/>
        <end position="32"/>
    </location>
</feature>
<dbReference type="EMBL" id="CAAHFH010000001">
    <property type="protein sequence ID" value="VGO20397.1"/>
    <property type="molecule type" value="Genomic_DNA"/>
</dbReference>
<dbReference type="PANTHER" id="PTHR43280">
    <property type="entry name" value="ARAC-FAMILY TRANSCRIPTIONAL REGULATOR"/>
    <property type="match status" value="1"/>
</dbReference>
<dbReference type="InterPro" id="IPR009057">
    <property type="entry name" value="Homeodomain-like_sf"/>
</dbReference>
<evidence type="ECO:0000256" key="3">
    <source>
        <dbReference type="ARBA" id="ARBA00023163"/>
    </source>
</evidence>
<feature type="transmembrane region" description="Helical" evidence="4">
    <location>
        <begin position="106"/>
        <end position="128"/>
    </location>
</feature>
<dbReference type="Pfam" id="PF12833">
    <property type="entry name" value="HTH_18"/>
    <property type="match status" value="1"/>
</dbReference>
<dbReference type="Gene3D" id="1.10.10.60">
    <property type="entry name" value="Homeodomain-like"/>
    <property type="match status" value="2"/>
</dbReference>
<dbReference type="RefSeq" id="WP_136061817.1">
    <property type="nucleotide sequence ID" value="NZ_CAAHFH010000001.1"/>
</dbReference>
<name>A0A6C2ULU0_9BACT</name>
<evidence type="ECO:0000256" key="2">
    <source>
        <dbReference type="ARBA" id="ARBA00023125"/>
    </source>
</evidence>
<reference evidence="6 7" key="1">
    <citation type="submission" date="2019-04" db="EMBL/GenBank/DDBJ databases">
        <authorList>
            <person name="Van Vliet M D."/>
        </authorList>
    </citation>
    <scope>NUCLEOTIDE SEQUENCE [LARGE SCALE GENOMIC DNA]</scope>
    <source>
        <strain evidence="6 7">F21</strain>
    </source>
</reference>
<dbReference type="PROSITE" id="PS01124">
    <property type="entry name" value="HTH_ARAC_FAMILY_2"/>
    <property type="match status" value="1"/>
</dbReference>
<proteinExistence type="predicted"/>
<dbReference type="InterPro" id="IPR018060">
    <property type="entry name" value="HTH_AraC"/>
</dbReference>
<dbReference type="InterPro" id="IPR018062">
    <property type="entry name" value="HTH_AraC-typ_CS"/>
</dbReference>
<accession>A0A6C2ULU0</accession>
<feature type="domain" description="HTH araC/xylS-type" evidence="5">
    <location>
        <begin position="381"/>
        <end position="477"/>
    </location>
</feature>
<organism evidence="6 7">
    <name type="scientific">Pontiella sulfatireligans</name>
    <dbReference type="NCBI Taxonomy" id="2750658"/>
    <lineage>
        <taxon>Bacteria</taxon>
        <taxon>Pseudomonadati</taxon>
        <taxon>Kiritimatiellota</taxon>
        <taxon>Kiritimatiellia</taxon>
        <taxon>Kiritimatiellales</taxon>
        <taxon>Pontiellaceae</taxon>
        <taxon>Pontiella</taxon>
    </lineage>
</organism>
<dbReference type="Proteomes" id="UP000346198">
    <property type="component" value="Unassembled WGS sequence"/>
</dbReference>
<keyword evidence="4" id="KW-0472">Membrane</keyword>
<dbReference type="GO" id="GO:0003700">
    <property type="term" value="F:DNA-binding transcription factor activity"/>
    <property type="evidence" value="ECO:0007669"/>
    <property type="project" value="InterPro"/>
</dbReference>
<dbReference type="PROSITE" id="PS00041">
    <property type="entry name" value="HTH_ARAC_FAMILY_1"/>
    <property type="match status" value="1"/>
</dbReference>
<evidence type="ECO:0000313" key="7">
    <source>
        <dbReference type="Proteomes" id="UP000346198"/>
    </source>
</evidence>
<evidence type="ECO:0000256" key="1">
    <source>
        <dbReference type="ARBA" id="ARBA00023015"/>
    </source>
</evidence>
<keyword evidence="1" id="KW-0805">Transcription regulation</keyword>
<gene>
    <name evidence="6" type="primary">yesS</name>
    <name evidence="6" type="ORF">SCARR_02460</name>
</gene>
<dbReference type="PRINTS" id="PR00032">
    <property type="entry name" value="HTHARAC"/>
</dbReference>
<protein>
    <submittedName>
        <fullName evidence="6">HTH-type transcriptional regulator YesS</fullName>
    </submittedName>
</protein>
<evidence type="ECO:0000259" key="5">
    <source>
        <dbReference type="PROSITE" id="PS01124"/>
    </source>
</evidence>
<keyword evidence="3" id="KW-0804">Transcription</keyword>
<feature type="transmembrane region" description="Helical" evidence="4">
    <location>
        <begin position="201"/>
        <end position="221"/>
    </location>
</feature>
<dbReference type="SMART" id="SM00342">
    <property type="entry name" value="HTH_ARAC"/>
    <property type="match status" value="1"/>
</dbReference>
<dbReference type="SUPFAM" id="SSF46689">
    <property type="entry name" value="Homeodomain-like"/>
    <property type="match status" value="2"/>
</dbReference>
<keyword evidence="4" id="KW-1133">Transmembrane helix</keyword>
<dbReference type="AlphaFoldDB" id="A0A6C2ULU0"/>
<evidence type="ECO:0000256" key="4">
    <source>
        <dbReference type="SAM" id="Phobius"/>
    </source>
</evidence>
<feature type="transmembrane region" description="Helical" evidence="4">
    <location>
        <begin position="41"/>
        <end position="60"/>
    </location>
</feature>